<feature type="compositionally biased region" description="Basic and acidic residues" evidence="7">
    <location>
        <begin position="383"/>
        <end position="397"/>
    </location>
</feature>
<evidence type="ECO:0000256" key="4">
    <source>
        <dbReference type="ARBA" id="ARBA00022737"/>
    </source>
</evidence>
<feature type="region of interest" description="Disordered" evidence="7">
    <location>
        <begin position="378"/>
        <end position="397"/>
    </location>
</feature>
<reference evidence="9" key="1">
    <citation type="submission" date="2022-07" db="EMBL/GenBank/DDBJ databases">
        <title>Genome analysis of Parmales, a sister group of diatoms, reveals the evolutionary specialization of diatoms from phago-mixotrophs to photoautotrophs.</title>
        <authorList>
            <person name="Ban H."/>
            <person name="Sato S."/>
            <person name="Yoshikawa S."/>
            <person name="Kazumasa Y."/>
            <person name="Nakamura Y."/>
            <person name="Ichinomiya M."/>
            <person name="Saitoh K."/>
            <person name="Sato N."/>
            <person name="Blanc-Mathieu R."/>
            <person name="Endo H."/>
            <person name="Kuwata A."/>
            <person name="Ogata H."/>
        </authorList>
    </citation>
    <scope>NUCLEOTIDE SEQUENCE</scope>
</reference>
<dbReference type="Gene3D" id="2.40.100.10">
    <property type="entry name" value="Cyclophilin-like"/>
    <property type="match status" value="1"/>
</dbReference>
<dbReference type="InterPro" id="IPR002130">
    <property type="entry name" value="Cyclophilin-type_PPIase_dom"/>
</dbReference>
<dbReference type="FunFam" id="2.40.100.10:FF:000003">
    <property type="entry name" value="Peptidylprolyl isomerase domain and WD repeat-containing 1"/>
    <property type="match status" value="1"/>
</dbReference>
<evidence type="ECO:0000256" key="5">
    <source>
        <dbReference type="ARBA" id="ARBA00023110"/>
    </source>
</evidence>
<dbReference type="PRINTS" id="PR00153">
    <property type="entry name" value="CSAPPISMRASE"/>
</dbReference>
<evidence type="ECO:0000256" key="3">
    <source>
        <dbReference type="ARBA" id="ARBA00022574"/>
    </source>
</evidence>
<evidence type="ECO:0000259" key="8">
    <source>
        <dbReference type="PROSITE" id="PS50072"/>
    </source>
</evidence>
<keyword evidence="4" id="KW-0677">Repeat</keyword>
<evidence type="ECO:0000313" key="10">
    <source>
        <dbReference type="Proteomes" id="UP001165082"/>
    </source>
</evidence>
<dbReference type="Pfam" id="PF00160">
    <property type="entry name" value="Pro_isomerase"/>
    <property type="match status" value="1"/>
</dbReference>
<keyword evidence="3" id="KW-0853">WD repeat</keyword>
<dbReference type="EMBL" id="BRXZ01002410">
    <property type="protein sequence ID" value="GMH61477.1"/>
    <property type="molecule type" value="Genomic_DNA"/>
</dbReference>
<accession>A0A9W7A226</accession>
<keyword evidence="10" id="KW-1185">Reference proteome</keyword>
<keyword evidence="5" id="KW-0697">Rotamase</keyword>
<dbReference type="SMART" id="SM00320">
    <property type="entry name" value="WD40"/>
    <property type="match status" value="4"/>
</dbReference>
<dbReference type="InterPro" id="IPR029000">
    <property type="entry name" value="Cyclophilin-like_dom_sf"/>
</dbReference>
<dbReference type="SUPFAM" id="SSF50891">
    <property type="entry name" value="Cyclophilin-like"/>
    <property type="match status" value="1"/>
</dbReference>
<dbReference type="GO" id="GO:0003755">
    <property type="term" value="F:peptidyl-prolyl cis-trans isomerase activity"/>
    <property type="evidence" value="ECO:0007669"/>
    <property type="project" value="UniProtKB-KW"/>
</dbReference>
<dbReference type="InterPro" id="IPR015943">
    <property type="entry name" value="WD40/YVTN_repeat-like_dom_sf"/>
</dbReference>
<evidence type="ECO:0000256" key="6">
    <source>
        <dbReference type="ARBA" id="ARBA00023235"/>
    </source>
</evidence>
<dbReference type="EC" id="5.2.1.8" evidence="2"/>
<dbReference type="Pfam" id="PF00400">
    <property type="entry name" value="WD40"/>
    <property type="match status" value="1"/>
</dbReference>
<evidence type="ECO:0000313" key="9">
    <source>
        <dbReference type="EMBL" id="GMH61477.1"/>
    </source>
</evidence>
<dbReference type="CDD" id="cd01927">
    <property type="entry name" value="cyclophilin_WD40"/>
    <property type="match status" value="1"/>
</dbReference>
<dbReference type="Proteomes" id="UP001165082">
    <property type="component" value="Unassembled WGS sequence"/>
</dbReference>
<dbReference type="OrthoDB" id="10264753at2759"/>
<proteinExistence type="predicted"/>
<dbReference type="InterPro" id="IPR001680">
    <property type="entry name" value="WD40_rpt"/>
</dbReference>
<evidence type="ECO:0000256" key="1">
    <source>
        <dbReference type="ARBA" id="ARBA00000971"/>
    </source>
</evidence>
<comment type="catalytic activity">
    <reaction evidence="1">
        <text>[protein]-peptidylproline (omega=180) = [protein]-peptidylproline (omega=0)</text>
        <dbReference type="Rhea" id="RHEA:16237"/>
        <dbReference type="Rhea" id="RHEA-COMP:10747"/>
        <dbReference type="Rhea" id="RHEA-COMP:10748"/>
        <dbReference type="ChEBI" id="CHEBI:83833"/>
        <dbReference type="ChEBI" id="CHEBI:83834"/>
        <dbReference type="EC" id="5.2.1.8"/>
    </reaction>
</comment>
<comment type="caution">
    <text evidence="9">The sequence shown here is derived from an EMBL/GenBank/DDBJ whole genome shotgun (WGS) entry which is preliminary data.</text>
</comment>
<sequence>MKRSNPSAPPPTYLLNALPTSSRYTVSYMHRAPLTLSLPIPHNGMLLTASTDGVVKIWKRTGERQALEFVKSYKSHDGPVNAGASTRGSRGAGDGGKTCATIGSDGYIKVYDMTTFDVRGMIRCAKGSLGAACGFVGRGEGGLAVAMRGGGKINVYDVTGMEAKPVRTISRHPAEVKGIWVGGDGTAVSGDEKGFVEVWDGGTTHDLNQVGEDLPANMETWDPNSNDLRALARKKNGVVALEGPRDGDGKKFAVYGSDRRIRVFDRETMKITAKYSDAVKNMEKADLVHFDNLQKGSMVNREREISSDGVSSFGMSWVGDGRLLVFPTGSGVQVVDTSNHKVLRTIGGRDAGEVRFISVADCGVDGKVDRQLALARGKGAGEAVDRTQEGEDGRRDPTLVALGWGTRRFYVFNKHGNEEEEGGGGERDVLNEPPDREELLLGNQGRGEDPKLGKEAVIRTTMGDIHMKLFGEQCPRTVENFSGHGRSGYYENTIMHRVIKGFMLQMGDPLGDGTGGSSIWGSEFEDEISPSLRHDRAFTVSMANAGPGTNGSQFFITTVPTPWLDGKHTVFGRVTRGMDVCSAIEGEGTDHNDRPIKDVKIIKVDIMN</sequence>
<dbReference type="GO" id="GO:0005634">
    <property type="term" value="C:nucleus"/>
    <property type="evidence" value="ECO:0007669"/>
    <property type="project" value="UniProtKB-ARBA"/>
</dbReference>
<evidence type="ECO:0000256" key="7">
    <source>
        <dbReference type="SAM" id="MobiDB-lite"/>
    </source>
</evidence>
<dbReference type="AlphaFoldDB" id="A0A9W7A226"/>
<dbReference type="InterPro" id="IPR044666">
    <property type="entry name" value="Cyclophilin_A-like"/>
</dbReference>
<dbReference type="InterPro" id="IPR036322">
    <property type="entry name" value="WD40_repeat_dom_sf"/>
</dbReference>
<protein>
    <recommendedName>
        <fullName evidence="2">peptidylprolyl isomerase</fullName>
        <ecNumber evidence="2">5.2.1.8</ecNumber>
    </recommendedName>
</protein>
<dbReference type="PANTHER" id="PTHR45625">
    <property type="entry name" value="PEPTIDYL-PROLYL CIS-TRANS ISOMERASE-RELATED"/>
    <property type="match status" value="1"/>
</dbReference>
<dbReference type="SUPFAM" id="SSF50978">
    <property type="entry name" value="WD40 repeat-like"/>
    <property type="match status" value="1"/>
</dbReference>
<keyword evidence="6" id="KW-0413">Isomerase</keyword>
<gene>
    <name evidence="9" type="ORF">TrRE_jg8941</name>
</gene>
<organism evidence="9 10">
    <name type="scientific">Triparma retinervis</name>
    <dbReference type="NCBI Taxonomy" id="2557542"/>
    <lineage>
        <taxon>Eukaryota</taxon>
        <taxon>Sar</taxon>
        <taxon>Stramenopiles</taxon>
        <taxon>Ochrophyta</taxon>
        <taxon>Bolidophyceae</taxon>
        <taxon>Parmales</taxon>
        <taxon>Triparmaceae</taxon>
        <taxon>Triparma</taxon>
    </lineage>
</organism>
<dbReference type="Gene3D" id="2.130.10.10">
    <property type="entry name" value="YVTN repeat-like/Quinoprotein amine dehydrogenase"/>
    <property type="match status" value="2"/>
</dbReference>
<evidence type="ECO:0000256" key="2">
    <source>
        <dbReference type="ARBA" id="ARBA00013194"/>
    </source>
</evidence>
<feature type="domain" description="PPIase cyclophilin-type" evidence="8">
    <location>
        <begin position="460"/>
        <end position="606"/>
    </location>
</feature>
<name>A0A9W7A226_9STRA</name>
<dbReference type="PANTHER" id="PTHR45625:SF4">
    <property type="entry name" value="PEPTIDYLPROLYL ISOMERASE DOMAIN AND WD REPEAT-CONTAINING PROTEIN 1"/>
    <property type="match status" value="1"/>
</dbReference>
<dbReference type="PROSITE" id="PS50072">
    <property type="entry name" value="CSA_PPIASE_2"/>
    <property type="match status" value="1"/>
</dbReference>